<evidence type="ECO:0000313" key="2">
    <source>
        <dbReference type="Proteomes" id="UP000728647"/>
    </source>
</evidence>
<accession>A0A8J8KEF4</accession>
<sequence length="50" mass="5581">MPTCGECDAYVTSDFVRVFGIDGEVYGCPDCTTYRELQDGEAVDQHDDRT</sequence>
<dbReference type="Pfam" id="PF24444">
    <property type="entry name" value="DUF7563"/>
    <property type="match status" value="1"/>
</dbReference>
<gene>
    <name evidence="1" type="ORF">HT576_09060</name>
</gene>
<dbReference type="AlphaFoldDB" id="A0A8J8KEF4"/>
<evidence type="ECO:0008006" key="3">
    <source>
        <dbReference type="Google" id="ProtNLM"/>
    </source>
</evidence>
<comment type="caution">
    <text evidence="1">The sequence shown here is derived from an EMBL/GenBank/DDBJ whole genome shotgun (WGS) entry which is preliminary data.</text>
</comment>
<reference evidence="1" key="1">
    <citation type="submission" date="2020-06" db="EMBL/GenBank/DDBJ databases">
        <title>Haloterrigena sp. nov., an extremely halophilic archaeon isolated from a saline sediment.</title>
        <authorList>
            <person name="Liu B.-B."/>
        </authorList>
    </citation>
    <scope>NUCLEOTIDE SEQUENCE</scope>
    <source>
        <strain evidence="1">SYSU A121-1</strain>
    </source>
</reference>
<dbReference type="RefSeq" id="WP_174701832.1">
    <property type="nucleotide sequence ID" value="NZ_JABURA010000001.1"/>
</dbReference>
<name>A0A8J8KEF4_9EURY</name>
<dbReference type="Proteomes" id="UP000728647">
    <property type="component" value="Unassembled WGS sequence"/>
</dbReference>
<protein>
    <recommendedName>
        <fullName evidence="3">Small CPxCG-related zinc finger protein</fullName>
    </recommendedName>
</protein>
<dbReference type="OrthoDB" id="195311at2157"/>
<dbReference type="EMBL" id="JABURA010000001">
    <property type="protein sequence ID" value="NUB91168.1"/>
    <property type="molecule type" value="Genomic_DNA"/>
</dbReference>
<evidence type="ECO:0000313" key="1">
    <source>
        <dbReference type="EMBL" id="NUB91168.1"/>
    </source>
</evidence>
<proteinExistence type="predicted"/>
<dbReference type="GeneID" id="67884733"/>
<organism evidence="1 2">
    <name type="scientific">Haloterrigena gelatinilytica</name>
    <dbReference type="NCBI Taxonomy" id="2741724"/>
    <lineage>
        <taxon>Archaea</taxon>
        <taxon>Methanobacteriati</taxon>
        <taxon>Methanobacteriota</taxon>
        <taxon>Stenosarchaea group</taxon>
        <taxon>Halobacteria</taxon>
        <taxon>Halobacteriales</taxon>
        <taxon>Natrialbaceae</taxon>
        <taxon>Haloterrigena</taxon>
    </lineage>
</organism>
<dbReference type="InterPro" id="IPR055985">
    <property type="entry name" value="DUF7563"/>
</dbReference>